<evidence type="ECO:0000256" key="2">
    <source>
        <dbReference type="ARBA" id="ARBA00022679"/>
    </source>
</evidence>
<evidence type="ECO:0000256" key="1">
    <source>
        <dbReference type="ARBA" id="ARBA00022603"/>
    </source>
</evidence>
<dbReference type="OrthoDB" id="1368803at2759"/>
<reference evidence="8 9" key="1">
    <citation type="journal article" date="2018" name="Plant J.">
        <title>Genome sequences of Chlorella sorokiniana UTEX 1602 and Micractinium conductrix SAG 241.80: implications to maltose excretion by a green alga.</title>
        <authorList>
            <person name="Arriola M.B."/>
            <person name="Velmurugan N."/>
            <person name="Zhang Y."/>
            <person name="Plunkett M.H."/>
            <person name="Hondzo H."/>
            <person name="Barney B.M."/>
        </authorList>
    </citation>
    <scope>NUCLEOTIDE SEQUENCE [LARGE SCALE GENOMIC DNA]</scope>
    <source>
        <strain evidence="8 9">SAG 241.80</strain>
    </source>
</reference>
<keyword evidence="2 4" id="KW-0808">Transferase</keyword>
<accession>A0A2P6VC32</accession>
<evidence type="ECO:0000313" key="9">
    <source>
        <dbReference type="Proteomes" id="UP000239649"/>
    </source>
</evidence>
<protein>
    <submittedName>
        <fullName evidence="8">Arginine N-methyltransferase</fullName>
    </submittedName>
</protein>
<dbReference type="GO" id="GO:0005634">
    <property type="term" value="C:nucleus"/>
    <property type="evidence" value="ECO:0007669"/>
    <property type="project" value="TreeGrafter"/>
</dbReference>
<proteinExistence type="predicted"/>
<keyword evidence="1 4" id="KW-0489">Methyltransferase</keyword>
<evidence type="ECO:0000259" key="7">
    <source>
        <dbReference type="Pfam" id="PF17286"/>
    </source>
</evidence>
<feature type="domain" description="PRMT5 arginine-N-methyltransferase" evidence="6">
    <location>
        <begin position="252"/>
        <end position="411"/>
    </location>
</feature>
<keyword evidence="9" id="KW-1185">Reference proteome</keyword>
<name>A0A2P6VC32_9CHLO</name>
<keyword evidence="3 4" id="KW-0949">S-adenosyl-L-methionine</keyword>
<dbReference type="InterPro" id="IPR035075">
    <property type="entry name" value="PRMT5"/>
</dbReference>
<dbReference type="Pfam" id="PF05185">
    <property type="entry name" value="PRMT5"/>
    <property type="match status" value="1"/>
</dbReference>
<feature type="domain" description="PRMT5 oligomerisation" evidence="7">
    <location>
        <begin position="415"/>
        <end position="581"/>
    </location>
</feature>
<evidence type="ECO:0000256" key="3">
    <source>
        <dbReference type="ARBA" id="ARBA00022691"/>
    </source>
</evidence>
<dbReference type="GO" id="GO:0006355">
    <property type="term" value="P:regulation of DNA-templated transcription"/>
    <property type="evidence" value="ECO:0007669"/>
    <property type="project" value="TreeGrafter"/>
</dbReference>
<dbReference type="PANTHER" id="PTHR10738">
    <property type="entry name" value="PROTEIN ARGININE N-METHYLTRANSFERASE 5"/>
    <property type="match status" value="1"/>
</dbReference>
<dbReference type="Gene3D" id="2.70.160.11">
    <property type="entry name" value="Hnrnp arginine n-methyltransferase1"/>
    <property type="match status" value="1"/>
</dbReference>
<organism evidence="8 9">
    <name type="scientific">Micractinium conductrix</name>
    <dbReference type="NCBI Taxonomy" id="554055"/>
    <lineage>
        <taxon>Eukaryota</taxon>
        <taxon>Viridiplantae</taxon>
        <taxon>Chlorophyta</taxon>
        <taxon>core chlorophytes</taxon>
        <taxon>Trebouxiophyceae</taxon>
        <taxon>Chlorellales</taxon>
        <taxon>Chlorellaceae</taxon>
        <taxon>Chlorella clade</taxon>
        <taxon>Micractinium</taxon>
    </lineage>
</organism>
<comment type="caution">
    <text evidence="8">The sequence shown here is derived from an EMBL/GenBank/DDBJ whole genome shotgun (WGS) entry which is preliminary data.</text>
</comment>
<dbReference type="Gene3D" id="3.40.50.150">
    <property type="entry name" value="Vaccinia Virus protein VP39"/>
    <property type="match status" value="1"/>
</dbReference>
<dbReference type="STRING" id="554055.A0A2P6VC32"/>
<dbReference type="GO" id="GO:0016274">
    <property type="term" value="F:protein-arginine N-methyltransferase activity"/>
    <property type="evidence" value="ECO:0007669"/>
    <property type="project" value="InterPro"/>
</dbReference>
<dbReference type="Proteomes" id="UP000239649">
    <property type="component" value="Unassembled WGS sequence"/>
</dbReference>
<sequence length="583" mass="64016">MAADARDDGDDTPRSPTPPTPSTVRRVGGGYEWTRSERYTEAMTAAAAYNCYRALPCDGAALTATDVALLAEILKAAEAELDAGGSGGAPAQQATLSQVLRAHQRVLRGAGLDPEVDARYYRTLLRLSLDRAEPNWWGRLYREISADARRHDMPPEQQQMLMNVLLSCRVGGPLPELPAPAPAEPGAAECCGVPAAQPEWATTVVQASRPASPVQQPGSGDVGWDLADAASEASLPLPPGTAVDPLQALRARRLESPLQPLQDNLESQTYETFERDGTKYTTYEEAVYRCLLDRVPQEEAESRVTVLMVVGAGRGPLVAASLRASVRARRRIRIYAVEKNPNAVVTLQNRAIADGWEGTVTIVPADMREWDAPEQADVLVSELLGSFGDNELSPECLDGAQRFLKPDGVSIPQAYTSQLQPITSHKLWNDVRAYDDLEHFETAYVVKLFKFCPLAPTQDVFTFEHPNRAHVIDNTRSVKLSFECTPPGGTVCHGFAGYFDAKLYNDVHLSIHPPTHTPNMFSWFPIYFPLREPFYVPQGARMDVAMWRCAGKHKVWYEWAVTAPHGAATPIHNPGGRSYYVGL</sequence>
<dbReference type="InterPro" id="IPR029063">
    <property type="entry name" value="SAM-dependent_MTases_sf"/>
</dbReference>
<gene>
    <name evidence="8" type="ORF">C2E20_5028</name>
</gene>
<dbReference type="PANTHER" id="PTHR10738:SF0">
    <property type="entry name" value="PROTEIN ARGININE N-METHYLTRANSFERASE 5"/>
    <property type="match status" value="1"/>
</dbReference>
<dbReference type="FunFam" id="2.70.160.11:FF:000003">
    <property type="entry name" value="Protein arginine N-methyltransferase 5"/>
    <property type="match status" value="1"/>
</dbReference>
<dbReference type="InterPro" id="IPR035248">
    <property type="entry name" value="PRMT5_C"/>
</dbReference>
<dbReference type="InterPro" id="IPR025799">
    <property type="entry name" value="Arg_MeTrfase"/>
</dbReference>
<dbReference type="GO" id="GO:0032259">
    <property type="term" value="P:methylation"/>
    <property type="evidence" value="ECO:0007669"/>
    <property type="project" value="UniProtKB-KW"/>
</dbReference>
<dbReference type="PROSITE" id="PS51678">
    <property type="entry name" value="SAM_MT_PRMT"/>
    <property type="match status" value="1"/>
</dbReference>
<dbReference type="AlphaFoldDB" id="A0A2P6VC32"/>
<dbReference type="Pfam" id="PF17286">
    <property type="entry name" value="PRMT5_C"/>
    <property type="match status" value="1"/>
</dbReference>
<evidence type="ECO:0000256" key="4">
    <source>
        <dbReference type="PROSITE-ProRule" id="PRU01015"/>
    </source>
</evidence>
<evidence type="ECO:0000259" key="6">
    <source>
        <dbReference type="Pfam" id="PF05185"/>
    </source>
</evidence>
<evidence type="ECO:0000313" key="8">
    <source>
        <dbReference type="EMBL" id="PSC71639.1"/>
    </source>
</evidence>
<feature type="region of interest" description="Disordered" evidence="5">
    <location>
        <begin position="1"/>
        <end position="28"/>
    </location>
</feature>
<evidence type="ECO:0000256" key="5">
    <source>
        <dbReference type="SAM" id="MobiDB-lite"/>
    </source>
</evidence>
<dbReference type="EMBL" id="LHPF02000014">
    <property type="protein sequence ID" value="PSC71639.1"/>
    <property type="molecule type" value="Genomic_DNA"/>
</dbReference>
<dbReference type="GO" id="GO:0005829">
    <property type="term" value="C:cytosol"/>
    <property type="evidence" value="ECO:0007669"/>
    <property type="project" value="TreeGrafter"/>
</dbReference>
<dbReference type="SUPFAM" id="SSF53335">
    <property type="entry name" value="S-adenosyl-L-methionine-dependent methyltransferases"/>
    <property type="match status" value="1"/>
</dbReference>